<protein>
    <recommendedName>
        <fullName evidence="2">DUF488 domain-containing protein</fullName>
    </recommendedName>
</protein>
<dbReference type="InterPro" id="IPR007438">
    <property type="entry name" value="DUF488"/>
</dbReference>
<accession>A0A6J4UG96</accession>
<gene>
    <name evidence="1" type="ORF">AVDCRST_MAG79-2442</name>
</gene>
<name>A0A6J4UG96_9ACTN</name>
<proteinExistence type="predicted"/>
<dbReference type="AlphaFoldDB" id="A0A6J4UG96"/>
<dbReference type="InterPro" id="IPR014519">
    <property type="entry name" value="UCP024492"/>
</dbReference>
<sequence length="180" mass="19873">MPEPLLTIGHGTQPLERLVTALTMADVSLLVDVRRFPGSRRNPQFGREALEPELAGAGIEYRHDERLGGRRSLPPGDTRFAVWTNPSFRAYAAHMTTEAWRTAFGLLHEAAEERRVAVLCAETTPWRCHRRLIADAAVASGWEAFDVIGPGVVRRHALAPPADPLAVGELRYGEDVAFRA</sequence>
<organism evidence="1">
    <name type="scientific">uncultured Thermoleophilia bacterium</name>
    <dbReference type="NCBI Taxonomy" id="1497501"/>
    <lineage>
        <taxon>Bacteria</taxon>
        <taxon>Bacillati</taxon>
        <taxon>Actinomycetota</taxon>
        <taxon>Thermoleophilia</taxon>
        <taxon>environmental samples</taxon>
    </lineage>
</organism>
<evidence type="ECO:0008006" key="2">
    <source>
        <dbReference type="Google" id="ProtNLM"/>
    </source>
</evidence>
<evidence type="ECO:0000313" key="1">
    <source>
        <dbReference type="EMBL" id="CAA9547740.1"/>
    </source>
</evidence>
<dbReference type="PANTHER" id="PTHR39337">
    <property type="entry name" value="BLR5642 PROTEIN"/>
    <property type="match status" value="1"/>
</dbReference>
<reference evidence="1" key="1">
    <citation type="submission" date="2020-02" db="EMBL/GenBank/DDBJ databases">
        <authorList>
            <person name="Meier V. D."/>
        </authorList>
    </citation>
    <scope>NUCLEOTIDE SEQUENCE</scope>
    <source>
        <strain evidence="1">AVDCRST_MAG79</strain>
    </source>
</reference>
<dbReference type="PIRSF" id="PIRSF024492">
    <property type="entry name" value="UCP024492"/>
    <property type="match status" value="1"/>
</dbReference>
<dbReference type="PANTHER" id="PTHR39337:SF1">
    <property type="entry name" value="BLR5642 PROTEIN"/>
    <property type="match status" value="1"/>
</dbReference>
<dbReference type="EMBL" id="CADCWC010000368">
    <property type="protein sequence ID" value="CAA9547740.1"/>
    <property type="molecule type" value="Genomic_DNA"/>
</dbReference>
<dbReference type="Pfam" id="PF04343">
    <property type="entry name" value="DUF488"/>
    <property type="match status" value="1"/>
</dbReference>